<gene>
    <name evidence="3" type="ORF">D2965_05965</name>
</gene>
<evidence type="ECO:0000256" key="1">
    <source>
        <dbReference type="SAM" id="Coils"/>
    </source>
</evidence>
<keyword evidence="1" id="KW-0175">Coiled coil</keyword>
<proteinExistence type="predicted"/>
<protein>
    <submittedName>
        <fullName evidence="3">Uncharacterized protein</fullName>
    </submittedName>
</protein>
<comment type="caution">
    <text evidence="3">The sequence shown here is derived from an EMBL/GenBank/DDBJ whole genome shotgun (WGS) entry which is preliminary data.</text>
</comment>
<keyword evidence="2" id="KW-0472">Membrane</keyword>
<dbReference type="Proteomes" id="UP000277803">
    <property type="component" value="Unassembled WGS sequence"/>
</dbReference>
<reference evidence="3 4" key="1">
    <citation type="submission" date="2018-09" db="EMBL/GenBank/DDBJ databases">
        <title>Genome sequence of Veillonella atypica isolated from periodontal Korean patients.</title>
        <authorList>
            <person name="Lee J.-H."/>
            <person name="Moon J.-H."/>
            <person name="Shin S.-Y."/>
        </authorList>
    </citation>
    <scope>NUCLEOTIDE SEQUENCE [LARGE SCALE GENOMIC DNA]</scope>
    <source>
        <strain evidence="3 4">KHUD_V1</strain>
    </source>
</reference>
<dbReference type="RefSeq" id="WP_119982621.1">
    <property type="nucleotide sequence ID" value="NZ_QXZZ01000028.1"/>
</dbReference>
<dbReference type="AlphaFoldDB" id="A0A3A6W0C2"/>
<accession>A0A3A6W0C2</accession>
<dbReference type="EMBL" id="QXZZ01000028">
    <property type="protein sequence ID" value="RJY50404.1"/>
    <property type="molecule type" value="Genomic_DNA"/>
</dbReference>
<sequence length="112" mass="13126">MWTWQFELNDILTTLTIVSIVAGIGYKVLVIPLLEKLDLQRMQDTLMFQEKLGVLTDTLKDLKDEIKLSREQRTKAYTEHVKLTSRVEGIEARVDDIKEELHEHTTKSHQYN</sequence>
<feature type="coiled-coil region" evidence="1">
    <location>
        <begin position="52"/>
        <end position="107"/>
    </location>
</feature>
<keyword evidence="2" id="KW-1133">Transmembrane helix</keyword>
<evidence type="ECO:0000313" key="3">
    <source>
        <dbReference type="EMBL" id="RJY50404.1"/>
    </source>
</evidence>
<keyword evidence="2" id="KW-0812">Transmembrane</keyword>
<evidence type="ECO:0000313" key="4">
    <source>
        <dbReference type="Proteomes" id="UP000277803"/>
    </source>
</evidence>
<feature type="transmembrane region" description="Helical" evidence="2">
    <location>
        <begin position="12"/>
        <end position="34"/>
    </location>
</feature>
<organism evidence="3 4">
    <name type="scientific">Veillonella atypica</name>
    <dbReference type="NCBI Taxonomy" id="39777"/>
    <lineage>
        <taxon>Bacteria</taxon>
        <taxon>Bacillati</taxon>
        <taxon>Bacillota</taxon>
        <taxon>Negativicutes</taxon>
        <taxon>Veillonellales</taxon>
        <taxon>Veillonellaceae</taxon>
        <taxon>Veillonella</taxon>
    </lineage>
</organism>
<name>A0A3A6W0C2_9FIRM</name>
<evidence type="ECO:0000256" key="2">
    <source>
        <dbReference type="SAM" id="Phobius"/>
    </source>
</evidence>